<dbReference type="AlphaFoldDB" id="A0A378U1I7"/>
<evidence type="ECO:0000313" key="2">
    <source>
        <dbReference type="Proteomes" id="UP000255024"/>
    </source>
</evidence>
<name>A0A378U1I7_MYROD</name>
<gene>
    <name evidence="1" type="ORF">NCTC11179_02612</name>
</gene>
<dbReference type="EMBL" id="UGQL01000002">
    <property type="protein sequence ID" value="STZ69115.1"/>
    <property type="molecule type" value="Genomic_DNA"/>
</dbReference>
<dbReference type="Proteomes" id="UP000255024">
    <property type="component" value="Unassembled WGS sequence"/>
</dbReference>
<reference evidence="1 2" key="1">
    <citation type="submission" date="2018-06" db="EMBL/GenBank/DDBJ databases">
        <authorList>
            <consortium name="Pathogen Informatics"/>
            <person name="Doyle S."/>
        </authorList>
    </citation>
    <scope>NUCLEOTIDE SEQUENCE [LARGE SCALE GENOMIC DNA]</scope>
    <source>
        <strain evidence="1 2">NCTC11179</strain>
    </source>
</reference>
<proteinExistence type="predicted"/>
<sequence>MKRKIAVFFMLMFLISTTEFGQLLKFPLLVEHYVEHKGLNPDLSIWGFLQIHYDNNHKEDGDPTDEKLPFVSHAPIIHLVATTPPTMLKIDRIKIPTNNTLVESFHDSVFKSSFLSSIWQPPKHC</sequence>
<evidence type="ECO:0000313" key="1">
    <source>
        <dbReference type="EMBL" id="STZ69115.1"/>
    </source>
</evidence>
<keyword evidence="2" id="KW-1185">Reference proteome</keyword>
<protein>
    <submittedName>
        <fullName evidence="1">Uncharacterized protein</fullName>
    </submittedName>
</protein>
<accession>A0A378U1I7</accession>
<dbReference type="RefSeq" id="WP_115091931.1">
    <property type="nucleotide sequence ID" value="NZ_CP068107.1"/>
</dbReference>
<organism evidence="1 2">
    <name type="scientific">Myroides odoratus</name>
    <name type="common">Flavobacterium odoratum</name>
    <dbReference type="NCBI Taxonomy" id="256"/>
    <lineage>
        <taxon>Bacteria</taxon>
        <taxon>Pseudomonadati</taxon>
        <taxon>Bacteroidota</taxon>
        <taxon>Flavobacteriia</taxon>
        <taxon>Flavobacteriales</taxon>
        <taxon>Flavobacteriaceae</taxon>
        <taxon>Myroides</taxon>
    </lineage>
</organism>